<keyword evidence="6" id="KW-0342">GTP-binding</keyword>
<dbReference type="PANTHER" id="PTHR46390">
    <property type="entry name" value="MANNOSE-1-PHOSPHATE GUANYLYLTRANSFERASE"/>
    <property type="match status" value="1"/>
</dbReference>
<dbReference type="EMBL" id="CACRTO010000006">
    <property type="protein sequence ID" value="VYT78489.1"/>
    <property type="molecule type" value="Genomic_DNA"/>
</dbReference>
<evidence type="ECO:0000256" key="7">
    <source>
        <dbReference type="ARBA" id="ARBA00047343"/>
    </source>
</evidence>
<dbReference type="GO" id="GO:0009298">
    <property type="term" value="P:GDP-mannose biosynthetic process"/>
    <property type="evidence" value="ECO:0007669"/>
    <property type="project" value="TreeGrafter"/>
</dbReference>
<keyword evidence="3 9" id="KW-0808">Transferase</keyword>
<keyword evidence="4 9" id="KW-0548">Nucleotidyltransferase</keyword>
<reference evidence="9" key="1">
    <citation type="submission" date="2019-11" db="EMBL/GenBank/DDBJ databases">
        <authorList>
            <person name="Feng L."/>
        </authorList>
    </citation>
    <scope>NUCLEOTIDE SEQUENCE</scope>
    <source>
        <strain evidence="9">CTertiumLFYP3</strain>
    </source>
</reference>
<dbReference type="GO" id="GO:0004475">
    <property type="term" value="F:mannose-1-phosphate guanylyltransferase (GTP) activity"/>
    <property type="evidence" value="ECO:0007669"/>
    <property type="project" value="UniProtKB-EC"/>
</dbReference>
<dbReference type="Gene3D" id="3.90.550.10">
    <property type="entry name" value="Spore Coat Polysaccharide Biosynthesis Protein SpsA, Chain A"/>
    <property type="match status" value="1"/>
</dbReference>
<comment type="catalytic activity">
    <reaction evidence="7">
        <text>alpha-D-mannose 1-phosphate + GTP + H(+) = GDP-alpha-D-mannose + diphosphate</text>
        <dbReference type="Rhea" id="RHEA:15229"/>
        <dbReference type="ChEBI" id="CHEBI:15378"/>
        <dbReference type="ChEBI" id="CHEBI:33019"/>
        <dbReference type="ChEBI" id="CHEBI:37565"/>
        <dbReference type="ChEBI" id="CHEBI:57527"/>
        <dbReference type="ChEBI" id="CHEBI:58409"/>
        <dbReference type="EC" id="2.7.7.13"/>
    </reaction>
</comment>
<evidence type="ECO:0000256" key="5">
    <source>
        <dbReference type="ARBA" id="ARBA00022741"/>
    </source>
</evidence>
<evidence type="ECO:0000259" key="8">
    <source>
        <dbReference type="Pfam" id="PF00483"/>
    </source>
</evidence>
<gene>
    <name evidence="9" type="primary">manC1</name>
    <name evidence="9" type="ORF">CTLFYP3_00673</name>
</gene>
<protein>
    <recommendedName>
        <fullName evidence="2">mannose-1-phosphate guanylyltransferase</fullName>
        <ecNumber evidence="2">2.7.7.13</ecNumber>
    </recommendedName>
</protein>
<dbReference type="PANTHER" id="PTHR46390:SF1">
    <property type="entry name" value="MANNOSE-1-PHOSPHATE GUANYLYLTRANSFERASE"/>
    <property type="match status" value="1"/>
</dbReference>
<dbReference type="AlphaFoldDB" id="A0A6N2ZG61"/>
<keyword evidence="5" id="KW-0547">Nucleotide-binding</keyword>
<evidence type="ECO:0000256" key="6">
    <source>
        <dbReference type="ARBA" id="ARBA00023134"/>
    </source>
</evidence>
<dbReference type="InterPro" id="IPR029044">
    <property type="entry name" value="Nucleotide-diphossugar_trans"/>
</dbReference>
<dbReference type="InterPro" id="IPR051161">
    <property type="entry name" value="Mannose-6P_isomerase_type2"/>
</dbReference>
<comment type="similarity">
    <text evidence="1">Belongs to the mannose-6-phosphate isomerase type 2 family.</text>
</comment>
<evidence type="ECO:0000256" key="2">
    <source>
        <dbReference type="ARBA" id="ARBA00012387"/>
    </source>
</evidence>
<feature type="domain" description="Nucleotidyl transferase" evidence="8">
    <location>
        <begin position="4"/>
        <end position="282"/>
    </location>
</feature>
<organism evidence="9">
    <name type="scientific">Clostridium tertium</name>
    <dbReference type="NCBI Taxonomy" id="1559"/>
    <lineage>
        <taxon>Bacteria</taxon>
        <taxon>Bacillati</taxon>
        <taxon>Bacillota</taxon>
        <taxon>Clostridia</taxon>
        <taxon>Eubacteriales</taxon>
        <taxon>Clostridiaceae</taxon>
        <taxon>Clostridium</taxon>
    </lineage>
</organism>
<evidence type="ECO:0000256" key="4">
    <source>
        <dbReference type="ARBA" id="ARBA00022695"/>
    </source>
</evidence>
<accession>A0A6N2ZG61</accession>
<dbReference type="RefSeq" id="WP_156625032.1">
    <property type="nucleotide sequence ID" value="NZ_CACRTO010000006.1"/>
</dbReference>
<dbReference type="Pfam" id="PF00483">
    <property type="entry name" value="NTP_transferase"/>
    <property type="match status" value="1"/>
</dbReference>
<proteinExistence type="inferred from homology"/>
<dbReference type="GO" id="GO:0005525">
    <property type="term" value="F:GTP binding"/>
    <property type="evidence" value="ECO:0007669"/>
    <property type="project" value="UniProtKB-KW"/>
</dbReference>
<dbReference type="CDD" id="cd02509">
    <property type="entry name" value="GDP-M1P_Guanylyltransferase"/>
    <property type="match status" value="1"/>
</dbReference>
<dbReference type="InterPro" id="IPR049577">
    <property type="entry name" value="GMPP_N"/>
</dbReference>
<evidence type="ECO:0000313" key="9">
    <source>
        <dbReference type="EMBL" id="VYT78489.1"/>
    </source>
</evidence>
<dbReference type="SUPFAM" id="SSF53448">
    <property type="entry name" value="Nucleotide-diphospho-sugar transferases"/>
    <property type="match status" value="1"/>
</dbReference>
<dbReference type="FunFam" id="3.90.550.10:FF:000046">
    <property type="entry name" value="Mannose-1-phosphate guanylyltransferase (GDP)"/>
    <property type="match status" value="1"/>
</dbReference>
<dbReference type="InterPro" id="IPR005835">
    <property type="entry name" value="NTP_transferase_dom"/>
</dbReference>
<name>A0A6N2ZG61_9CLOT</name>
<sequence>MLCALIMAGGKGTRFWPLSTEEKPKQFLNLIGDKTMIQMTVDRIKPIIPIERIFICTGEMYVDLVKEQLPELPERNIIVEPEGRNTAPCIALSALVINRYYKDSTMVVLPSDHLINNEDEFRKVVLESEKFIVKNRDAILTLGMEPNRAETGYGYIKCSKIKDKNNDCEVVKVERFVEKPNKELAEEYVANGSYLWNGGMFIWKSDNILNEISKYSPDTFEALHKIQYVKEDDLQELINDSYKNTEAISIDYAVLEKSKEIYVIPSDFGWDDIGSWEAVERYTERDELGNIVIGEARAIEGENNLLVSSNHKVIVEGLSDIYVIENDGKIIIGQKSNVVNVKKLKNIV</sequence>
<dbReference type="SUPFAM" id="SSF159283">
    <property type="entry name" value="Guanosine diphospho-D-mannose pyrophosphorylase/mannose-6-phosphate isomerase linker domain"/>
    <property type="match status" value="1"/>
</dbReference>
<dbReference type="EC" id="2.7.7.13" evidence="2"/>
<evidence type="ECO:0000256" key="1">
    <source>
        <dbReference type="ARBA" id="ARBA00006115"/>
    </source>
</evidence>
<evidence type="ECO:0000256" key="3">
    <source>
        <dbReference type="ARBA" id="ARBA00022679"/>
    </source>
</evidence>